<evidence type="ECO:0000313" key="1">
    <source>
        <dbReference type="EMBL" id="GLR15980.1"/>
    </source>
</evidence>
<comment type="caution">
    <text evidence="1">The sequence shown here is derived from an EMBL/GenBank/DDBJ whole genome shotgun (WGS) entry which is preliminary data.</text>
</comment>
<name>A0AA37SQV1_9BACT</name>
<evidence type="ECO:0000313" key="2">
    <source>
        <dbReference type="Proteomes" id="UP001156666"/>
    </source>
</evidence>
<dbReference type="AlphaFoldDB" id="A0AA37SQV1"/>
<accession>A0AA37SQV1</accession>
<proteinExistence type="predicted"/>
<dbReference type="Proteomes" id="UP001156666">
    <property type="component" value="Unassembled WGS sequence"/>
</dbReference>
<gene>
    <name evidence="1" type="ORF">GCM10007940_05950</name>
</gene>
<sequence>MEVDHVNIWLENTQEAKAKLEEIGFTGVPDSLSRIHSGQGTTGRYFYFLNAYLELIYVYDEEEFLDNAKTNPKLDFEERSKSPENGYLPFSIALNMKEYDARKIPFQTVKYAQDWMEEDNAIFAAENSKINKEEPSLFVVYPEITYDKFENLEALSNIPEEYAIWRKFYKHSNGAEKISKIKLHSRNLDQTSSTIQSIAALDNVEILDSDEYLMELYFDNEKQGRSYDLRPEIPLVIHL</sequence>
<protein>
    <recommendedName>
        <fullName evidence="3">Glyoxalase-like domain-containing protein</fullName>
    </recommendedName>
</protein>
<reference evidence="1" key="1">
    <citation type="journal article" date="2014" name="Int. J. Syst. Evol. Microbiol.">
        <title>Complete genome sequence of Corynebacterium casei LMG S-19264T (=DSM 44701T), isolated from a smear-ripened cheese.</title>
        <authorList>
            <consortium name="US DOE Joint Genome Institute (JGI-PGF)"/>
            <person name="Walter F."/>
            <person name="Albersmeier A."/>
            <person name="Kalinowski J."/>
            <person name="Ruckert C."/>
        </authorList>
    </citation>
    <scope>NUCLEOTIDE SEQUENCE</scope>
    <source>
        <strain evidence="1">NBRC 108769</strain>
    </source>
</reference>
<organism evidence="1 2">
    <name type="scientific">Portibacter lacus</name>
    <dbReference type="NCBI Taxonomy" id="1099794"/>
    <lineage>
        <taxon>Bacteria</taxon>
        <taxon>Pseudomonadati</taxon>
        <taxon>Bacteroidota</taxon>
        <taxon>Saprospiria</taxon>
        <taxon>Saprospirales</taxon>
        <taxon>Haliscomenobacteraceae</taxon>
        <taxon>Portibacter</taxon>
    </lineage>
</organism>
<keyword evidence="2" id="KW-1185">Reference proteome</keyword>
<dbReference type="InterPro" id="IPR029068">
    <property type="entry name" value="Glyas_Bleomycin-R_OHBP_Dase"/>
</dbReference>
<dbReference type="Gene3D" id="3.10.180.10">
    <property type="entry name" value="2,3-Dihydroxybiphenyl 1,2-Dioxygenase, domain 1"/>
    <property type="match status" value="1"/>
</dbReference>
<evidence type="ECO:0008006" key="3">
    <source>
        <dbReference type="Google" id="ProtNLM"/>
    </source>
</evidence>
<reference evidence="1" key="2">
    <citation type="submission" date="2023-01" db="EMBL/GenBank/DDBJ databases">
        <title>Draft genome sequence of Portibacter lacus strain NBRC 108769.</title>
        <authorList>
            <person name="Sun Q."/>
            <person name="Mori K."/>
        </authorList>
    </citation>
    <scope>NUCLEOTIDE SEQUENCE</scope>
    <source>
        <strain evidence="1">NBRC 108769</strain>
    </source>
</reference>
<dbReference type="EMBL" id="BSOH01000002">
    <property type="protein sequence ID" value="GLR15980.1"/>
    <property type="molecule type" value="Genomic_DNA"/>
</dbReference>